<reference evidence="2" key="1">
    <citation type="journal article" date="2022" name="Mol. Ecol. Resour.">
        <title>The genomes of chicory, endive, great burdock and yacon provide insights into Asteraceae palaeo-polyploidization history and plant inulin production.</title>
        <authorList>
            <person name="Fan W."/>
            <person name="Wang S."/>
            <person name="Wang H."/>
            <person name="Wang A."/>
            <person name="Jiang F."/>
            <person name="Liu H."/>
            <person name="Zhao H."/>
            <person name="Xu D."/>
            <person name="Zhang Y."/>
        </authorList>
    </citation>
    <scope>NUCLEOTIDE SEQUENCE [LARGE SCALE GENOMIC DNA]</scope>
    <source>
        <strain evidence="2">cv. Niubang</strain>
    </source>
</reference>
<gene>
    <name evidence="1" type="ORF">L6452_28485</name>
</gene>
<dbReference type="Proteomes" id="UP001055879">
    <property type="component" value="Linkage Group LG09"/>
</dbReference>
<keyword evidence="2" id="KW-1185">Reference proteome</keyword>
<protein>
    <submittedName>
        <fullName evidence="1">Uncharacterized protein</fullName>
    </submittedName>
</protein>
<proteinExistence type="predicted"/>
<accession>A0ACB8ZYK7</accession>
<reference evidence="1 2" key="2">
    <citation type="journal article" date="2022" name="Mol. Ecol. Resour.">
        <title>The genomes of chicory, endive, great burdock and yacon provide insights into Asteraceae paleo-polyploidization history and plant inulin production.</title>
        <authorList>
            <person name="Fan W."/>
            <person name="Wang S."/>
            <person name="Wang H."/>
            <person name="Wang A."/>
            <person name="Jiang F."/>
            <person name="Liu H."/>
            <person name="Zhao H."/>
            <person name="Xu D."/>
            <person name="Zhang Y."/>
        </authorList>
    </citation>
    <scope>NUCLEOTIDE SEQUENCE [LARGE SCALE GENOMIC DNA]</scope>
    <source>
        <strain evidence="2">cv. Niubang</strain>
    </source>
</reference>
<evidence type="ECO:0000313" key="2">
    <source>
        <dbReference type="Proteomes" id="UP001055879"/>
    </source>
</evidence>
<evidence type="ECO:0000313" key="1">
    <source>
        <dbReference type="EMBL" id="KAI3702733.1"/>
    </source>
</evidence>
<sequence>MASLPSPIAAAAAGFTTPYSSSFTTVSSWPLFSKKCSIKSPKQTHHYGVIKCNATDSENNQKPVIESLNNLDRRNVLLGLGGIAGAVNLTSVPSVGASPLVAPDISNCGINPLTGFKPGPDTPEGTDCCPPDSTQIVDFQFPKDEVFRVRPAAHLLSPSYIAKFNLAIKRMKELPADDPRNFLQQAHIHCAYCNGAYTQSSSGFPDVEIQIHNSWLFFPFHRWYLYFYERILGSLIDDPTFGLPFWNWDTPAGMTIPNYFNDSSSALFDSKRNQANLTAVVDLGYNGTPSTTSDLEKVTNNLAIMYRQVVTNATDPTLFFGGEYRAGSEPINGGGSVEQIPHTPVHRWVGDPRELNGEDLGNFYSAGRDTLFYCHHSNVDRMWSLWKTLGGKHQDITDPDFLNTSFVFYDEKKTLVRVYVKDSLRTNQLGYDYQRVDVPWLNSRPVPRTQKSGIARRSIGLVKKVSETSFPVKLNKTIRVLVTRPKSSKTQEEKENEQEVLVVQGIEYDSQQYVKFDVYVNDEDDDNTSPAQTEYAGSFAQLPHKHKGKLKSKTNFRAGLTELLEDLEADDDETILVTLIPRSGCGDVTIEGINIIYV</sequence>
<dbReference type="EMBL" id="CM042055">
    <property type="protein sequence ID" value="KAI3702733.1"/>
    <property type="molecule type" value="Genomic_DNA"/>
</dbReference>
<comment type="caution">
    <text evidence="1">The sequence shown here is derived from an EMBL/GenBank/DDBJ whole genome shotgun (WGS) entry which is preliminary data.</text>
</comment>
<organism evidence="1 2">
    <name type="scientific">Arctium lappa</name>
    <name type="common">Greater burdock</name>
    <name type="synonym">Lappa major</name>
    <dbReference type="NCBI Taxonomy" id="4217"/>
    <lineage>
        <taxon>Eukaryota</taxon>
        <taxon>Viridiplantae</taxon>
        <taxon>Streptophyta</taxon>
        <taxon>Embryophyta</taxon>
        <taxon>Tracheophyta</taxon>
        <taxon>Spermatophyta</taxon>
        <taxon>Magnoliopsida</taxon>
        <taxon>eudicotyledons</taxon>
        <taxon>Gunneridae</taxon>
        <taxon>Pentapetalae</taxon>
        <taxon>asterids</taxon>
        <taxon>campanulids</taxon>
        <taxon>Asterales</taxon>
        <taxon>Asteraceae</taxon>
        <taxon>Carduoideae</taxon>
        <taxon>Cardueae</taxon>
        <taxon>Arctiinae</taxon>
        <taxon>Arctium</taxon>
    </lineage>
</organism>
<name>A0ACB8ZYK7_ARCLA</name>